<feature type="domain" description="Ketosynthase family 3 (KS3)" evidence="10">
    <location>
        <begin position="3"/>
        <end position="424"/>
    </location>
</feature>
<dbReference type="PROSITE" id="PS52019">
    <property type="entry name" value="PKS_MFAS_DH"/>
    <property type="match status" value="1"/>
</dbReference>
<dbReference type="SMART" id="SM01294">
    <property type="entry name" value="PKS_PP_betabranch"/>
    <property type="match status" value="2"/>
</dbReference>
<dbReference type="InterPro" id="IPR006162">
    <property type="entry name" value="Ppantetheine_attach_site"/>
</dbReference>
<evidence type="ECO:0000256" key="7">
    <source>
        <dbReference type="PROSITE-ProRule" id="PRU01363"/>
    </source>
</evidence>
<keyword evidence="4" id="KW-0597">Phosphoprotein</keyword>
<dbReference type="PROSITE" id="PS52004">
    <property type="entry name" value="KS3_2"/>
    <property type="match status" value="2"/>
</dbReference>
<dbReference type="SMART" id="SM00825">
    <property type="entry name" value="PKS_KS"/>
    <property type="match status" value="2"/>
</dbReference>
<feature type="region of interest" description="Disordered" evidence="8">
    <location>
        <begin position="1311"/>
        <end position="1333"/>
    </location>
</feature>
<dbReference type="Pfam" id="PF00109">
    <property type="entry name" value="ketoacyl-synt"/>
    <property type="match status" value="2"/>
</dbReference>
<protein>
    <submittedName>
        <fullName evidence="12">Polyketide synthase pksJ (PKS)</fullName>
    </submittedName>
</protein>
<dbReference type="SUPFAM" id="SSF53901">
    <property type="entry name" value="Thiolase-like"/>
    <property type="match status" value="2"/>
</dbReference>
<feature type="domain" description="Ketosynthase family 3 (KS3)" evidence="10">
    <location>
        <begin position="1448"/>
        <end position="1878"/>
    </location>
</feature>
<dbReference type="CDD" id="cd00833">
    <property type="entry name" value="PKS"/>
    <property type="match status" value="2"/>
</dbReference>
<comment type="function">
    <text evidence="6">Involved in production of the polyketide antibiotic thailandamide.</text>
</comment>
<evidence type="ECO:0000256" key="5">
    <source>
        <dbReference type="ARBA" id="ARBA00022679"/>
    </source>
</evidence>
<keyword evidence="13" id="KW-1185">Reference proteome</keyword>
<dbReference type="InterPro" id="IPR057326">
    <property type="entry name" value="KR_dom"/>
</dbReference>
<keyword evidence="5" id="KW-0808">Transferase</keyword>
<dbReference type="KEGG" id="xne:XNC1_1756"/>
<dbReference type="InterPro" id="IPR018201">
    <property type="entry name" value="Ketoacyl_synth_AS"/>
</dbReference>
<dbReference type="GO" id="GO:0071770">
    <property type="term" value="P:DIM/DIP cell wall layer assembly"/>
    <property type="evidence" value="ECO:0007669"/>
    <property type="project" value="TreeGrafter"/>
</dbReference>
<dbReference type="Gene3D" id="1.10.1240.100">
    <property type="match status" value="2"/>
</dbReference>
<dbReference type="InterPro" id="IPR009081">
    <property type="entry name" value="PP-bd_ACP"/>
</dbReference>
<feature type="active site" description="Proton acceptor; for dehydratase activity" evidence="7">
    <location>
        <position position="622"/>
    </location>
</feature>
<reference evidence="12 13" key="1">
    <citation type="journal article" date="2011" name="PLoS ONE">
        <title>The entomopathogenic bacterial endosymbionts xenorhabdus and photorhabdus: convergent lifestyles from divergent genomes.</title>
        <authorList>
            <person name="Chaston J.M."/>
            <person name="Suen G."/>
            <person name="Tucker S.L."/>
            <person name="Andersen A.W."/>
            <person name="Bhasin A."/>
            <person name="Bode E."/>
            <person name="Bode H.B."/>
            <person name="Brachmann A.O."/>
            <person name="Cowles C.E."/>
            <person name="Cowles K.N."/>
            <person name="Darby C."/>
            <person name="de Leon L."/>
            <person name="Drace K."/>
            <person name="Du Z."/>
            <person name="Givaudan A."/>
            <person name="Herbert Tran E.E."/>
            <person name="Jewell K.A."/>
            <person name="Knack J.J."/>
            <person name="Krasomil-Osterfeld K.C."/>
            <person name="Kukor R."/>
            <person name="Lanois A."/>
            <person name="Latreille P."/>
            <person name="Leimgruber N.K."/>
            <person name="Lipke C.M."/>
            <person name="Liu R."/>
            <person name="Lu X."/>
            <person name="Martens E.C."/>
            <person name="Marri P.R."/>
            <person name="Medigue C."/>
            <person name="Menard M.L."/>
            <person name="Miller N.M."/>
            <person name="Morales-Soto N."/>
            <person name="Norton S."/>
            <person name="Ogier J.C."/>
            <person name="Orchard S.S."/>
            <person name="Park D."/>
            <person name="Park Y."/>
            <person name="Qurollo B.A."/>
            <person name="Sugar D.R."/>
            <person name="Richards G.R."/>
            <person name="Rouy Z."/>
            <person name="Slominski B."/>
            <person name="Slominski K."/>
            <person name="Snyder H."/>
            <person name="Tjaden B.C."/>
            <person name="van der Hoeven R."/>
            <person name="Welch R.D."/>
            <person name="Wheeler C."/>
            <person name="Xiang B."/>
            <person name="Barbazuk B."/>
            <person name="Gaudriault S."/>
            <person name="Goodner B."/>
            <person name="Slater S.C."/>
            <person name="Forst S."/>
            <person name="Goldman B.S."/>
            <person name="Goodrich-Blair H."/>
        </authorList>
    </citation>
    <scope>NUCLEOTIDE SEQUENCE [LARGE SCALE GENOMIC DNA]</scope>
    <source>
        <strain evidence="13">ATCC 19061 / DSM 3370 / CCUG 14189 / LMG 1036 / NCIMB 9965 / AN6</strain>
    </source>
</reference>
<dbReference type="Pfam" id="PF02801">
    <property type="entry name" value="Ketoacyl-synt_C"/>
    <property type="match status" value="2"/>
</dbReference>
<dbReference type="InterPro" id="IPR020841">
    <property type="entry name" value="PKS_Beta-ketoAc_synthase_dom"/>
</dbReference>
<dbReference type="Pfam" id="PF00550">
    <property type="entry name" value="PP-binding"/>
    <property type="match status" value="3"/>
</dbReference>
<comment type="similarity">
    <text evidence="2">Belongs to the short-chain dehydrogenases/reductases (SDR) family.</text>
</comment>
<evidence type="ECO:0000256" key="6">
    <source>
        <dbReference type="ARBA" id="ARBA00054155"/>
    </source>
</evidence>
<dbReference type="Gene3D" id="3.40.50.720">
    <property type="entry name" value="NAD(P)-binding Rossmann-like Domain"/>
    <property type="match status" value="1"/>
</dbReference>
<dbReference type="InterPro" id="IPR049552">
    <property type="entry name" value="PKS_DH_N"/>
</dbReference>
<evidence type="ECO:0000313" key="13">
    <source>
        <dbReference type="Proteomes" id="UP000008075"/>
    </source>
</evidence>
<dbReference type="InterPro" id="IPR014030">
    <property type="entry name" value="Ketoacyl_synth_N"/>
</dbReference>
<dbReference type="InterPro" id="IPR013968">
    <property type="entry name" value="PKS_KR"/>
</dbReference>
<comment type="pathway">
    <text evidence="1">Lipid metabolism; fatty acid biosynthesis.</text>
</comment>
<dbReference type="GeneID" id="24903961"/>
<dbReference type="Gene3D" id="3.40.47.10">
    <property type="match status" value="2"/>
</dbReference>
<dbReference type="HOGENOM" id="CLU_000022_58_1_6"/>
<dbReference type="PROSITE" id="PS50075">
    <property type="entry name" value="CARRIER"/>
    <property type="match status" value="3"/>
</dbReference>
<dbReference type="InterPro" id="IPR042104">
    <property type="entry name" value="PKS_dehydratase_sf"/>
</dbReference>
<dbReference type="GO" id="GO:0005737">
    <property type="term" value="C:cytoplasm"/>
    <property type="evidence" value="ECO:0007669"/>
    <property type="project" value="TreeGrafter"/>
</dbReference>
<dbReference type="InterPro" id="IPR049551">
    <property type="entry name" value="PKS_DH_C"/>
</dbReference>
<dbReference type="Gene3D" id="1.10.1200.10">
    <property type="entry name" value="ACP-like"/>
    <property type="match status" value="3"/>
</dbReference>
<dbReference type="Pfam" id="PF14765">
    <property type="entry name" value="PS-DH"/>
    <property type="match status" value="1"/>
</dbReference>
<evidence type="ECO:0000313" key="12">
    <source>
        <dbReference type="EMBL" id="CBJ89816.1"/>
    </source>
</evidence>
<dbReference type="GO" id="GO:0005886">
    <property type="term" value="C:plasma membrane"/>
    <property type="evidence" value="ECO:0007669"/>
    <property type="project" value="TreeGrafter"/>
</dbReference>
<dbReference type="PROSITE" id="PS00012">
    <property type="entry name" value="PHOSPHOPANTETHEINE"/>
    <property type="match status" value="2"/>
</dbReference>
<dbReference type="InterPro" id="IPR050091">
    <property type="entry name" value="PKS_NRPS_Biosynth_Enz"/>
</dbReference>
<dbReference type="SUPFAM" id="SSF47336">
    <property type="entry name" value="ACP-like"/>
    <property type="match status" value="3"/>
</dbReference>
<dbReference type="GO" id="GO:0006633">
    <property type="term" value="P:fatty acid biosynthetic process"/>
    <property type="evidence" value="ECO:0007669"/>
    <property type="project" value="UniProtKB-UniPathway"/>
</dbReference>
<evidence type="ECO:0000259" key="9">
    <source>
        <dbReference type="PROSITE" id="PS50075"/>
    </source>
</evidence>
<dbReference type="eggNOG" id="COG1028">
    <property type="taxonomic scope" value="Bacteria"/>
</dbReference>
<dbReference type="InterPro" id="IPR036736">
    <property type="entry name" value="ACP-like_sf"/>
</dbReference>
<gene>
    <name evidence="12" type="ordered locus">XNC1_1756</name>
</gene>
<dbReference type="InterPro" id="IPR049900">
    <property type="entry name" value="PKS_mFAS_DH"/>
</dbReference>
<dbReference type="Pfam" id="PF16197">
    <property type="entry name" value="KAsynt_C_assoc"/>
    <property type="match status" value="2"/>
</dbReference>
<dbReference type="FunFam" id="3.40.47.10:FF:000019">
    <property type="entry name" value="Polyketide synthase type I"/>
    <property type="match status" value="1"/>
</dbReference>
<dbReference type="InterPro" id="IPR016039">
    <property type="entry name" value="Thiolase-like"/>
</dbReference>
<evidence type="ECO:0000259" key="11">
    <source>
        <dbReference type="PROSITE" id="PS52019"/>
    </source>
</evidence>
<dbReference type="PANTHER" id="PTHR43775:SF37">
    <property type="entry name" value="SI:DKEY-61P9.11"/>
    <property type="match status" value="1"/>
</dbReference>
<dbReference type="EMBL" id="FN667742">
    <property type="protein sequence ID" value="CBJ89816.1"/>
    <property type="molecule type" value="Genomic_DNA"/>
</dbReference>
<evidence type="ECO:0000256" key="2">
    <source>
        <dbReference type="ARBA" id="ARBA00006484"/>
    </source>
</evidence>
<dbReference type="GO" id="GO:0004315">
    <property type="term" value="F:3-oxoacyl-[acyl-carrier-protein] synthase activity"/>
    <property type="evidence" value="ECO:0007669"/>
    <property type="project" value="InterPro"/>
</dbReference>
<keyword evidence="3" id="KW-0596">Phosphopantetheine</keyword>
<organism evidence="12 13">
    <name type="scientific">Xenorhabdus nematophila (strain ATCC 19061 / DSM 3370 / CCUG 14189 / LMG 1036 / NCIMB 9965 / AN6)</name>
    <dbReference type="NCBI Taxonomy" id="406817"/>
    <lineage>
        <taxon>Bacteria</taxon>
        <taxon>Pseudomonadati</taxon>
        <taxon>Pseudomonadota</taxon>
        <taxon>Gammaproteobacteria</taxon>
        <taxon>Enterobacterales</taxon>
        <taxon>Morganellaceae</taxon>
        <taxon>Xenorhabdus</taxon>
    </lineage>
</organism>
<dbReference type="eggNOG" id="COG3321">
    <property type="taxonomic scope" value="Bacteria"/>
</dbReference>
<dbReference type="PROSITE" id="PS00606">
    <property type="entry name" value="KS3_1"/>
    <property type="match status" value="1"/>
</dbReference>
<dbReference type="InterPro" id="IPR014031">
    <property type="entry name" value="Ketoacyl_synth_C"/>
</dbReference>
<evidence type="ECO:0000259" key="10">
    <source>
        <dbReference type="PROSITE" id="PS52004"/>
    </source>
</evidence>
<feature type="region of interest" description="N-terminal hotdog fold" evidence="7">
    <location>
        <begin position="591"/>
        <end position="707"/>
    </location>
</feature>
<proteinExistence type="inferred from homology"/>
<feature type="active site" description="Proton donor; for dehydratase activity" evidence="7">
    <location>
        <position position="780"/>
    </location>
</feature>
<dbReference type="STRING" id="406817.XNC1_1756"/>
<dbReference type="Gene3D" id="3.10.129.110">
    <property type="entry name" value="Polyketide synthase dehydratase"/>
    <property type="match status" value="1"/>
</dbReference>
<evidence type="ECO:0000256" key="1">
    <source>
        <dbReference type="ARBA" id="ARBA00005194"/>
    </source>
</evidence>
<dbReference type="GO" id="GO:0004312">
    <property type="term" value="F:fatty acid synthase activity"/>
    <property type="evidence" value="ECO:0007669"/>
    <property type="project" value="TreeGrafter"/>
</dbReference>
<evidence type="ECO:0000256" key="4">
    <source>
        <dbReference type="ARBA" id="ARBA00022553"/>
    </source>
</evidence>
<feature type="domain" description="Carrier" evidence="9">
    <location>
        <begin position="2231"/>
        <end position="2305"/>
    </location>
</feature>
<sequence>MLNNKIAIIGLSCRYGTARNGEDFWAMLKDGHSIVRRYSAEEMSAMGHTRQRLENPQFVPVGSVIEGATQFDNEFFGFSPLHAELLDPQQRLLLEGAWHAMEDAGYVPERCDYLVSVYVSVGQNTLYTPVTLADLDAPGFFRFTGNDKDFAATRVSYKLGFTGPSLSVQTACSSSLVATHLACESLINEESDMALVGAASLHFPAAGYIFSRDLILSQEGVCRPFSDAADGTIFGHGMGWVVLKRLDDAIQDNDMIYAVICGSAVNNDGSHKNDYYAPSAVGQRNVIEEALAVAGLTAEDIGYIETHGTGTKMGDPIEIAGLNSVFSHTKNQKIYLGAVKANIGHCNTAAGMAGLLKGALMLKHKTIPPQINVGTVNQNIDLSVTPFAISESGQPWQLDEKDVRRLGISSFGIGGTNAHVILEEPPKRQRLPSASVTQLLFPFSARNEQQLTQLLEQFLVFVRRSDLRCVDIAYSLQHGRAAFEHRIIFVASGLKELCINMSHYLQHNVLKNIWHSADFTSSLSMKLTVAQQQSYWQQGRWEELAKVWCSGFDIDWEHMPETGGQHITLPGYPFAPVEWPLPVQSDSETILPDLSDPVAVQDETPISQNYTLAINDTLLMQHRVGGRTLLPAMAYLYYIHRLAEERLSYPFNLRNILFMSPLWGDNDLTLRVTLVLQQNGHYQAEVYHDQTLCCRCYLERIPVEGDKETAFLLPDWSAITQRCDQKLSGQEIYTLFSRFGIEYGKYFQQITSLHKGNHESLSYIRGELPGATQWTPYTLDALLQTVIGTLNENELAQGVFIPFSIDSITLYQPADSLQVLTQQHATTQAGRHYDIVVSDEENQSVAVIRGFTQRQIKSKNPVPDEGILQIHAQKEKYDISLVGKHSGLICLHNVHSLPLKIAEKCKATWYQAQPDGVGTLCDFNQPEHWQRLLQENASDEGIHLVDLRLIGCEAMAAVKLLFPMLQALLKSLGKTSLHLLIPLLSEQKALAGAVASLAKTLNKEKRSLHITICVCDVPIHITDIWLAASGSQEPLLYVDSHHGWWRNRLVTQQLPLLPEFGFSLSGCYVITGGLGGLGQILARQLLCQPDTEVIVLGRQSPADAVEIIDEMTSLAEEHHSHWRYLSVDITDEIAVATELLPYLSRLKGVFHLAGTLQDSYLVRKPLDGAYDLIQSKVLGAHVLDRVTRKANLELFCCFSSVSATFGNAGQSDYAFANGFLNGFCEQRMTEGAPGKSLAVSWPWWRDGGMRLAEEEQIILSQLGMKPLESETGMAILSTLLATNTESSVAILQGEEEKLRQSFSLERAEFQQVEPAKQQDTNPSLLTDKPDPVSGATEEMKRYLMALFAKETRRVLGTFTENDEFDALGIDSLIVIQISDQLEKAFGKISKTLLFENNTIAELASAIVEEYGSLPGDKKNIAAEANKQPVEHQASNAITAEEKKPLSASQDIAIIGLSGRFPQADSLDEFWQNLCDGKDCIEEIPSERWDGMRFFDQDRQRLDTTFTRWGGFLRNVTHFDAQAFNISPREASIIDPQARLFLETTWHTIEDAGYSPKNLINGTEADRDIGVFVGVMYGEYQLHESEERLRGMPILANSSYWSIANRVSYFFDFQGPSMAIDTACSSSLTALHVACESLLNGSCQVAIAGGVNVSIHPNKYFMLAQGRFASGDGRCRSFGEGGDGYVAGEGVGAVLLKPLDAAIRDGDHIYAVIKGSAVNHGGKTNGYTVPNPRAQANLITRALNRAKINPADVQYIEAHGTGTALGDPIEIRGLQSAFSRFTLPQDYRCPIGSVKSNVGHLESAAGIVALAKVLLQMKHQQLVPSLHATPPNPAIDFATSPFQVQTTNKSWPSHPKRPRYAIISSFGAGGANAHVVLSDYIAGAERVDTRIKSPLPVMLSAKTPDALQKLLRQWEKQVEYHHPLADIAWTAAVSRSDFACRIAIVAENTEQLLTLIKRAAEGQEDDAIIRKEGTFHQWSAMEWHNLLHSWLQGEQVDWFEQHHIFERGKRLSLPLYPFERQRYWYDTQIRYLEKSGFFSRELPGVGSEYRSFEQHSVQSLAGSAVDQPVLSAITESVNYSEHSLQEDPIMNSSYKVRLRPLTSGSPVAHGTVSMTISETASNVIHQQEITDSEIISFVVNSVANVLFLPEETINVTRSFADLGLDSILGVELINILNKQYHLSLKATELWQFSTPLSLGNHITSLLTADVPTETRIKTIPRVSTSNQLAEKQSIEAFLGQALADVLFIDAEKIMPEMTFSDLGLDSILGVEFINMINKHYQFSEKATLLYEHQNVHTLANWILDKQSGTKMSVPELNHPIDIDAILAEVKSGKLTIEEATHYLTQ</sequence>
<feature type="domain" description="Carrier" evidence="9">
    <location>
        <begin position="2128"/>
        <end position="2205"/>
    </location>
</feature>
<feature type="domain" description="PKS/mFAS DH" evidence="11">
    <location>
        <begin position="591"/>
        <end position="862"/>
    </location>
</feature>
<dbReference type="SMART" id="SM00822">
    <property type="entry name" value="PKS_KR"/>
    <property type="match status" value="1"/>
</dbReference>
<dbReference type="UniPathway" id="UPA00094"/>
<dbReference type="SUPFAM" id="SSF51735">
    <property type="entry name" value="NAD(P)-binding Rossmann-fold domains"/>
    <property type="match status" value="1"/>
</dbReference>
<name>D3VCV0_XENNA</name>
<dbReference type="RefSeq" id="WP_013184033.1">
    <property type="nucleotide sequence ID" value="NC_014228.1"/>
</dbReference>
<dbReference type="eggNOG" id="COG0236">
    <property type="taxonomic scope" value="Bacteria"/>
</dbReference>
<dbReference type="Pfam" id="PF08659">
    <property type="entry name" value="KR"/>
    <property type="match status" value="1"/>
</dbReference>
<dbReference type="SMART" id="SM00823">
    <property type="entry name" value="PKS_PP"/>
    <property type="match status" value="3"/>
</dbReference>
<evidence type="ECO:0000256" key="8">
    <source>
        <dbReference type="SAM" id="MobiDB-lite"/>
    </source>
</evidence>
<accession>D3VCV0</accession>
<dbReference type="InterPro" id="IPR020806">
    <property type="entry name" value="PKS_PP-bd"/>
</dbReference>
<feature type="region of interest" description="C-terminal hotdog fold" evidence="7">
    <location>
        <begin position="724"/>
        <end position="862"/>
    </location>
</feature>
<dbReference type="Pfam" id="PF21089">
    <property type="entry name" value="PKS_DH_N"/>
    <property type="match status" value="1"/>
</dbReference>
<dbReference type="GO" id="GO:0031177">
    <property type="term" value="F:phosphopantetheine binding"/>
    <property type="evidence" value="ECO:0007669"/>
    <property type="project" value="InterPro"/>
</dbReference>
<feature type="domain" description="Carrier" evidence="9">
    <location>
        <begin position="1334"/>
        <end position="1410"/>
    </location>
</feature>
<dbReference type="InterPro" id="IPR036291">
    <property type="entry name" value="NAD(P)-bd_dom_sf"/>
</dbReference>
<dbReference type="Proteomes" id="UP000008075">
    <property type="component" value="Chromosome"/>
</dbReference>
<dbReference type="InterPro" id="IPR032821">
    <property type="entry name" value="PKS_assoc"/>
</dbReference>
<evidence type="ECO:0000256" key="3">
    <source>
        <dbReference type="ARBA" id="ARBA00022450"/>
    </source>
</evidence>
<dbReference type="PANTHER" id="PTHR43775">
    <property type="entry name" value="FATTY ACID SYNTHASE"/>
    <property type="match status" value="1"/>
</dbReference>